<dbReference type="KEGG" id="mdu:MDUV_15770"/>
<reference evidence="1 2" key="1">
    <citation type="journal article" date="2019" name="Emerg. Microbes Infect.">
        <title>Comprehensive subspecies identification of 175 nontuberculous mycobacteria species based on 7547 genomic profiles.</title>
        <authorList>
            <person name="Matsumoto Y."/>
            <person name="Kinjo T."/>
            <person name="Motooka D."/>
            <person name="Nabeya D."/>
            <person name="Jung N."/>
            <person name="Uechi K."/>
            <person name="Horii T."/>
            <person name="Iida T."/>
            <person name="Fujita J."/>
            <person name="Nakamura S."/>
        </authorList>
    </citation>
    <scope>NUCLEOTIDE SEQUENCE [LARGE SCALE GENOMIC DNA]</scope>
    <source>
        <strain evidence="1 2">JCM 6396</strain>
    </source>
</reference>
<dbReference type="EMBL" id="AP022563">
    <property type="protein sequence ID" value="BBX16717.1"/>
    <property type="molecule type" value="Genomic_DNA"/>
</dbReference>
<dbReference type="Proteomes" id="UP000467006">
    <property type="component" value="Chromosome"/>
</dbReference>
<gene>
    <name evidence="1" type="ORF">MDUV_15770</name>
</gene>
<keyword evidence="2" id="KW-1185">Reference proteome</keyword>
<accession>A0A7I7JXT5</accession>
<protein>
    <submittedName>
        <fullName evidence="1">Uncharacterized protein</fullName>
    </submittedName>
</protein>
<organism evidence="1 2">
    <name type="scientific">Mycolicibacterium duvalii</name>
    <dbReference type="NCBI Taxonomy" id="39688"/>
    <lineage>
        <taxon>Bacteria</taxon>
        <taxon>Bacillati</taxon>
        <taxon>Actinomycetota</taxon>
        <taxon>Actinomycetes</taxon>
        <taxon>Mycobacteriales</taxon>
        <taxon>Mycobacteriaceae</taxon>
        <taxon>Mycolicibacterium</taxon>
    </lineage>
</organism>
<dbReference type="AlphaFoldDB" id="A0A7I7JXT5"/>
<evidence type="ECO:0000313" key="1">
    <source>
        <dbReference type="EMBL" id="BBX16717.1"/>
    </source>
</evidence>
<sequence>MLCMRCIQDTTSRLVVVEWPGVAPDEAFDDLGDVLSRRLHIAAGQGRRCCASETELVAVAADDTTLPPATQAALQVSGPGRAVASTALAEVHGGWIAVPGLDIRVVAQTDLGGPAIAISYDDAATILAGDRDGRLLVRTVAVVAATAPGARGGWRVVGSGLGEVPVSTALVRGHRAGCAA</sequence>
<name>A0A7I7JXT5_9MYCO</name>
<proteinExistence type="predicted"/>
<evidence type="ECO:0000313" key="2">
    <source>
        <dbReference type="Proteomes" id="UP000467006"/>
    </source>
</evidence>